<dbReference type="EMBL" id="CP151767">
    <property type="protein sequence ID" value="WZU67876.1"/>
    <property type="molecule type" value="Genomic_DNA"/>
</dbReference>
<dbReference type="RefSeq" id="WP_342077170.1">
    <property type="nucleotide sequence ID" value="NZ_CP151767.2"/>
</dbReference>
<name>A0AAN0NJ50_9RHOB</name>
<evidence type="ECO:0000313" key="4">
    <source>
        <dbReference type="EMBL" id="WZU67876.1"/>
    </source>
</evidence>
<dbReference type="SUPFAM" id="SSF69318">
    <property type="entry name" value="Integrin alpha N-terminal domain"/>
    <property type="match status" value="1"/>
</dbReference>
<gene>
    <name evidence="4" type="ORF">AABB31_02650</name>
</gene>
<evidence type="ECO:0000256" key="1">
    <source>
        <dbReference type="ARBA" id="ARBA00022729"/>
    </source>
</evidence>
<dbReference type="PANTHER" id="PTHR16026">
    <property type="entry name" value="CARTILAGE ACIDIC PROTEIN 1"/>
    <property type="match status" value="1"/>
</dbReference>
<evidence type="ECO:0000259" key="3">
    <source>
        <dbReference type="Pfam" id="PF07593"/>
    </source>
</evidence>
<dbReference type="Proteomes" id="UP001470809">
    <property type="component" value="Chromosome"/>
</dbReference>
<dbReference type="KEGG" id="yrh:AABB31_02650"/>
<organism evidence="4 5">
    <name type="scientific">Yoonia rhodophyticola</name>
    <dbReference type="NCBI Taxonomy" id="3137370"/>
    <lineage>
        <taxon>Bacteria</taxon>
        <taxon>Pseudomonadati</taxon>
        <taxon>Pseudomonadota</taxon>
        <taxon>Alphaproteobacteria</taxon>
        <taxon>Rhodobacterales</taxon>
        <taxon>Paracoccaceae</taxon>
        <taxon>Yoonia</taxon>
    </lineage>
</organism>
<feature type="chain" id="PRO_5042973052" evidence="2">
    <location>
        <begin position="22"/>
        <end position="504"/>
    </location>
</feature>
<reference evidence="4" key="1">
    <citation type="submission" date="2024-08" db="EMBL/GenBank/DDBJ databases">
        <title>Phylogenomic analyses of a clade within the roseobacter group suggest taxonomic reassignments of species of the genera Aestuariivita, Citreicella, Loktanella, Nautella, Pelagibaca, Ruegeria, Thalassobius, Thiobacimonas and Tropicibacter, and the proposal o.</title>
        <authorList>
            <person name="Jeon C.O."/>
        </authorList>
    </citation>
    <scope>NUCLEOTIDE SEQUENCE</scope>
    <source>
        <strain evidence="4">SS1-5</strain>
    </source>
</reference>
<dbReference type="Gene3D" id="2.130.10.130">
    <property type="entry name" value="Integrin alpha, N-terminal"/>
    <property type="match status" value="1"/>
</dbReference>
<feature type="signal peptide" evidence="2">
    <location>
        <begin position="1"/>
        <end position="21"/>
    </location>
</feature>
<dbReference type="Pfam" id="PF13517">
    <property type="entry name" value="FG-GAP_3"/>
    <property type="match status" value="2"/>
</dbReference>
<dbReference type="AlphaFoldDB" id="A0AAN0NJ50"/>
<keyword evidence="5" id="KW-1185">Reference proteome</keyword>
<sequence length="504" mass="54221">MRPGFYLPFLTCAIIASGAQAGPKFVDRAAHLPVAHVYDGGWAHFVGGGVAIFDCNNDARPDIFAAGGKNPASMLINSSGPDITFEPVDIGQLTDVTGAYPIEIDGDGHADLIILRNGPNLVWQGQGDCTFHDVTTDWNFPAGDAWSTAFSAMWMPGDSFPTLAVGNYVDADDPDGPFGTCDTNWLIRPDGRAFAPPTALDPGFCPLSMLFTDWRRTGQAMLRISNDRQYYVRDGYEQMWDLNPLREWGDADGWGPVQIWGMGIASRDLSGDGLPEVMLTSMGDQKLMTNSGTGFDIVPYSTGTFAQRPFVGDDGRPSTGWHAEFGDMDNDGRDDLFIAKGNVDQMPGMAMEDPNNLLMQQPDGTFVEMADQAGIASGARSRGAGLVDLNGDGRLDIVVLNRRAPLEIWQNTTEDAGHWVGINLRQNGGNTHAIGAIIELRTDQGLQTREVTIGGGHVSGQLGAAHFGLGAAKNAQVRVIWPDQTVGDWTLVSSGTQITLTKAR</sequence>
<feature type="domain" description="ASPIC/UnbV" evidence="3">
    <location>
        <begin position="433"/>
        <end position="496"/>
    </location>
</feature>
<keyword evidence="1 2" id="KW-0732">Signal</keyword>
<dbReference type="InterPro" id="IPR013517">
    <property type="entry name" value="FG-GAP"/>
</dbReference>
<proteinExistence type="predicted"/>
<evidence type="ECO:0000256" key="2">
    <source>
        <dbReference type="SAM" id="SignalP"/>
    </source>
</evidence>
<dbReference type="InterPro" id="IPR011519">
    <property type="entry name" value="UnbV_ASPIC"/>
</dbReference>
<accession>A0AAN0NJ50</accession>
<dbReference type="InterPro" id="IPR027039">
    <property type="entry name" value="Crtac1"/>
</dbReference>
<dbReference type="InterPro" id="IPR028994">
    <property type="entry name" value="Integrin_alpha_N"/>
</dbReference>
<dbReference type="Pfam" id="PF07593">
    <property type="entry name" value="UnbV_ASPIC"/>
    <property type="match status" value="1"/>
</dbReference>
<dbReference type="PANTHER" id="PTHR16026:SF0">
    <property type="entry name" value="CARTILAGE ACIDIC PROTEIN 1"/>
    <property type="match status" value="1"/>
</dbReference>
<evidence type="ECO:0000313" key="5">
    <source>
        <dbReference type="Proteomes" id="UP001470809"/>
    </source>
</evidence>
<protein>
    <submittedName>
        <fullName evidence="4">CRTAC1 family protein</fullName>
    </submittedName>
</protein>